<evidence type="ECO:0000256" key="3">
    <source>
        <dbReference type="ARBA" id="ARBA00022692"/>
    </source>
</evidence>
<dbReference type="GO" id="GO:0016020">
    <property type="term" value="C:membrane"/>
    <property type="evidence" value="ECO:0007669"/>
    <property type="project" value="UniProtKB-SubCell"/>
</dbReference>
<comment type="subcellular location">
    <subcellularLocation>
        <location evidence="1">Membrane</location>
        <topology evidence="1">Multi-pass membrane protein</topology>
    </subcellularLocation>
</comment>
<feature type="region of interest" description="Disordered" evidence="7">
    <location>
        <begin position="1"/>
        <end position="30"/>
    </location>
</feature>
<dbReference type="GO" id="GO:0042910">
    <property type="term" value="F:xenobiotic transmembrane transporter activity"/>
    <property type="evidence" value="ECO:0007669"/>
    <property type="project" value="InterPro"/>
</dbReference>
<proteinExistence type="inferred from homology"/>
<comment type="caution">
    <text evidence="6">Lacks conserved residue(s) required for the propagation of feature annotation.</text>
</comment>
<protein>
    <recommendedName>
        <fullName evidence="6">Protein DETOXIFICATION</fullName>
    </recommendedName>
    <alternativeName>
        <fullName evidence="6">Multidrug and toxic compound extrusion protein</fullName>
    </alternativeName>
</protein>
<feature type="transmembrane region" description="Helical" evidence="6">
    <location>
        <begin position="229"/>
        <end position="249"/>
    </location>
</feature>
<evidence type="ECO:0000313" key="9">
    <source>
        <dbReference type="Proteomes" id="UP000306102"/>
    </source>
</evidence>
<reference evidence="8 9" key="1">
    <citation type="journal article" date="2018" name="Proc. Natl. Acad. Sci. U.S.A.">
        <title>Draft genome sequence of Camellia sinensis var. sinensis provides insights into the evolution of the tea genome and tea quality.</title>
        <authorList>
            <person name="Wei C."/>
            <person name="Yang H."/>
            <person name="Wang S."/>
            <person name="Zhao J."/>
            <person name="Liu C."/>
            <person name="Gao L."/>
            <person name="Xia E."/>
            <person name="Lu Y."/>
            <person name="Tai Y."/>
            <person name="She G."/>
            <person name="Sun J."/>
            <person name="Cao H."/>
            <person name="Tong W."/>
            <person name="Gao Q."/>
            <person name="Li Y."/>
            <person name="Deng W."/>
            <person name="Jiang X."/>
            <person name="Wang W."/>
            <person name="Chen Q."/>
            <person name="Zhang S."/>
            <person name="Li H."/>
            <person name="Wu J."/>
            <person name="Wang P."/>
            <person name="Li P."/>
            <person name="Shi C."/>
            <person name="Zheng F."/>
            <person name="Jian J."/>
            <person name="Huang B."/>
            <person name="Shan D."/>
            <person name="Shi M."/>
            <person name="Fang C."/>
            <person name="Yue Y."/>
            <person name="Li F."/>
            <person name="Li D."/>
            <person name="Wei S."/>
            <person name="Han B."/>
            <person name="Jiang C."/>
            <person name="Yin Y."/>
            <person name="Xia T."/>
            <person name="Zhang Z."/>
            <person name="Bennetzen J.L."/>
            <person name="Zhao S."/>
            <person name="Wan X."/>
        </authorList>
    </citation>
    <scope>NUCLEOTIDE SEQUENCE [LARGE SCALE GENOMIC DNA]</scope>
    <source>
        <strain evidence="9">cv. Shuchazao</strain>
        <tissue evidence="8">Leaf</tissue>
    </source>
</reference>
<keyword evidence="9" id="KW-1185">Reference proteome</keyword>
<keyword evidence="5 6" id="KW-0472">Membrane</keyword>
<evidence type="ECO:0000256" key="6">
    <source>
        <dbReference type="RuleBase" id="RU004914"/>
    </source>
</evidence>
<dbReference type="CDD" id="cd13132">
    <property type="entry name" value="MATE_eukaryotic"/>
    <property type="match status" value="1"/>
</dbReference>
<organism evidence="8 9">
    <name type="scientific">Camellia sinensis var. sinensis</name>
    <name type="common">China tea</name>
    <dbReference type="NCBI Taxonomy" id="542762"/>
    <lineage>
        <taxon>Eukaryota</taxon>
        <taxon>Viridiplantae</taxon>
        <taxon>Streptophyta</taxon>
        <taxon>Embryophyta</taxon>
        <taxon>Tracheophyta</taxon>
        <taxon>Spermatophyta</taxon>
        <taxon>Magnoliopsida</taxon>
        <taxon>eudicotyledons</taxon>
        <taxon>Gunneridae</taxon>
        <taxon>Pentapetalae</taxon>
        <taxon>asterids</taxon>
        <taxon>Ericales</taxon>
        <taxon>Theaceae</taxon>
        <taxon>Camellia</taxon>
    </lineage>
</organism>
<sequence length="467" mass="50766">MERGKKRATKTANEHWTVEERDDGGSPQSWNRVEIGTPISSSSVVEELKELWSLALPITAMNCLVYVRAVVSVLFLGRLGSLELAGGALSIGFTNITGYSVLNGLSSGLEPVCSQAYGSKNWDLLSVSLHRMILILVMATIPISILWINIENIMVLMGQDREITSMAATYCIYSLPDLLTNTLLQPMRVYLRSQGVTKPMMYCSLVAVMFHVPLNYVAVVVLGMGVRGVAIASVMTNLQMVVLMGGYVYGYGRVEVWRWKVGIGGMWGGVGPLLGLALPSCVGICLEWWWYEIVTVLAGYLETPRHTVAATGILIQTTSFMYTLPMALAGCVSARVGNELGAGKPYKAKLAAMVALSCALVIGIINVMGLWDGPHTATTAGGANVALDVLQMPQAITGHQSLKPSPAISYLKSIYPLSHHYYGADHPRDTHTPKQEREMIKSNFQKNQQWKRGGEGGCLPRKVGLIT</sequence>
<comment type="similarity">
    <text evidence="2 6">Belongs to the multi antimicrobial extrusion (MATE) (TC 2.A.66.1) family.</text>
</comment>
<evidence type="ECO:0000256" key="7">
    <source>
        <dbReference type="SAM" id="MobiDB-lite"/>
    </source>
</evidence>
<accession>A0A4S4EIT0</accession>
<feature type="transmembrane region" description="Helical" evidence="6">
    <location>
        <begin position="310"/>
        <end position="329"/>
    </location>
</feature>
<keyword evidence="3 6" id="KW-0812">Transmembrane</keyword>
<dbReference type="EMBL" id="SDRB02004425">
    <property type="protein sequence ID" value="THG15865.1"/>
    <property type="molecule type" value="Genomic_DNA"/>
</dbReference>
<name>A0A4S4EIT0_CAMSN</name>
<feature type="transmembrane region" description="Helical" evidence="6">
    <location>
        <begin position="270"/>
        <end position="290"/>
    </location>
</feature>
<dbReference type="PANTHER" id="PTHR11206">
    <property type="entry name" value="MULTIDRUG RESISTANCE PROTEIN"/>
    <property type="match status" value="1"/>
</dbReference>
<feature type="transmembrane region" description="Helical" evidence="6">
    <location>
        <begin position="350"/>
        <end position="371"/>
    </location>
</feature>
<evidence type="ECO:0000256" key="4">
    <source>
        <dbReference type="ARBA" id="ARBA00022989"/>
    </source>
</evidence>
<dbReference type="Proteomes" id="UP000306102">
    <property type="component" value="Unassembled WGS sequence"/>
</dbReference>
<dbReference type="GO" id="GO:1990961">
    <property type="term" value="P:xenobiotic detoxification by transmembrane export across the plasma membrane"/>
    <property type="evidence" value="ECO:0007669"/>
    <property type="project" value="InterPro"/>
</dbReference>
<evidence type="ECO:0000256" key="1">
    <source>
        <dbReference type="ARBA" id="ARBA00004141"/>
    </source>
</evidence>
<dbReference type="Pfam" id="PF01554">
    <property type="entry name" value="MatE"/>
    <property type="match status" value="2"/>
</dbReference>
<feature type="transmembrane region" description="Helical" evidence="6">
    <location>
        <begin position="129"/>
        <end position="150"/>
    </location>
</feature>
<dbReference type="InterPro" id="IPR045069">
    <property type="entry name" value="MATE_euk"/>
</dbReference>
<evidence type="ECO:0000313" key="8">
    <source>
        <dbReference type="EMBL" id="THG15865.1"/>
    </source>
</evidence>
<gene>
    <name evidence="8" type="ORF">TEA_002630</name>
</gene>
<dbReference type="STRING" id="542762.A0A4S4EIT0"/>
<evidence type="ECO:0000256" key="2">
    <source>
        <dbReference type="ARBA" id="ARBA00010199"/>
    </source>
</evidence>
<comment type="caution">
    <text evidence="8">The sequence shown here is derived from an EMBL/GenBank/DDBJ whole genome shotgun (WGS) entry which is preliminary data.</text>
</comment>
<dbReference type="AlphaFoldDB" id="A0A4S4EIT0"/>
<keyword evidence="4 6" id="KW-1133">Transmembrane helix</keyword>
<dbReference type="GO" id="GO:0015297">
    <property type="term" value="F:antiporter activity"/>
    <property type="evidence" value="ECO:0007669"/>
    <property type="project" value="InterPro"/>
</dbReference>
<dbReference type="InterPro" id="IPR002528">
    <property type="entry name" value="MATE_fam"/>
</dbReference>
<feature type="transmembrane region" description="Helical" evidence="6">
    <location>
        <begin position="202"/>
        <end position="223"/>
    </location>
</feature>
<evidence type="ECO:0000256" key="5">
    <source>
        <dbReference type="ARBA" id="ARBA00023136"/>
    </source>
</evidence>
<dbReference type="NCBIfam" id="TIGR00797">
    <property type="entry name" value="matE"/>
    <property type="match status" value="1"/>
</dbReference>